<accession>A0A9I9ECZ3</accession>
<dbReference type="Gramene" id="MELO3C032087.2.1">
    <property type="protein sequence ID" value="MELO3C032087.2.1"/>
    <property type="gene ID" value="MELO3C032087.2"/>
</dbReference>
<sequence length="123" mass="13993">MSTTKSNLCAHGTVYPRAQHLSHVVSENIRKSYENIKACPLSLSFIKLKLTQIRVNSSGGLGFEFVKRLRGSGNFKSILITKGRFGPQAHSLFGARIRRKNRVESWEHNHTRWNSLIPTFRVS</sequence>
<proteinExistence type="predicted"/>
<dbReference type="AlphaFoldDB" id="A0A9I9ECZ3"/>
<dbReference type="EnsemblPlants" id="MELO3C032087.2.1">
    <property type="protein sequence ID" value="MELO3C032087.2.1"/>
    <property type="gene ID" value="MELO3C032087.2"/>
</dbReference>
<name>A0A9I9ECZ3_CUCME</name>
<evidence type="ECO:0000313" key="1">
    <source>
        <dbReference type="EnsemblPlants" id="MELO3C032087.2.1"/>
    </source>
</evidence>
<organism evidence="1">
    <name type="scientific">Cucumis melo</name>
    <name type="common">Muskmelon</name>
    <dbReference type="NCBI Taxonomy" id="3656"/>
    <lineage>
        <taxon>Eukaryota</taxon>
        <taxon>Viridiplantae</taxon>
        <taxon>Streptophyta</taxon>
        <taxon>Embryophyta</taxon>
        <taxon>Tracheophyta</taxon>
        <taxon>Spermatophyta</taxon>
        <taxon>Magnoliopsida</taxon>
        <taxon>eudicotyledons</taxon>
        <taxon>Gunneridae</taxon>
        <taxon>Pentapetalae</taxon>
        <taxon>rosids</taxon>
        <taxon>fabids</taxon>
        <taxon>Cucurbitales</taxon>
        <taxon>Cucurbitaceae</taxon>
        <taxon>Benincaseae</taxon>
        <taxon>Cucumis</taxon>
    </lineage>
</organism>
<protein>
    <submittedName>
        <fullName evidence="1">Uncharacterized protein</fullName>
    </submittedName>
</protein>
<reference evidence="1" key="1">
    <citation type="submission" date="2023-03" db="UniProtKB">
        <authorList>
            <consortium name="EnsemblPlants"/>
        </authorList>
    </citation>
    <scope>IDENTIFICATION</scope>
</reference>